<dbReference type="SUPFAM" id="SSF55785">
    <property type="entry name" value="PYP-like sensor domain (PAS domain)"/>
    <property type="match status" value="1"/>
</dbReference>
<accession>A0AAE5LRR7</accession>
<evidence type="ECO:0000259" key="13">
    <source>
        <dbReference type="PROSITE" id="PS50109"/>
    </source>
</evidence>
<dbReference type="Pfam" id="PF00512">
    <property type="entry name" value="HisKA"/>
    <property type="match status" value="1"/>
</dbReference>
<feature type="domain" description="PAS" evidence="15">
    <location>
        <begin position="208"/>
        <end position="250"/>
    </location>
</feature>
<evidence type="ECO:0000256" key="12">
    <source>
        <dbReference type="SAM" id="Coils"/>
    </source>
</evidence>
<dbReference type="SMART" id="SM00388">
    <property type="entry name" value="HisKA"/>
    <property type="match status" value="1"/>
</dbReference>
<dbReference type="EC" id="2.7.13.3" evidence="2"/>
<feature type="domain" description="Histidine kinase" evidence="13">
    <location>
        <begin position="359"/>
        <end position="582"/>
    </location>
</feature>
<evidence type="ECO:0000256" key="4">
    <source>
        <dbReference type="ARBA" id="ARBA00022553"/>
    </source>
</evidence>
<dbReference type="FunFam" id="3.30.565.10:FF:000037">
    <property type="entry name" value="Hybrid sensor histidine kinase/response regulator"/>
    <property type="match status" value="1"/>
</dbReference>
<keyword evidence="7" id="KW-0418">Kinase</keyword>
<dbReference type="PROSITE" id="PS50109">
    <property type="entry name" value="HIS_KIN"/>
    <property type="match status" value="1"/>
</dbReference>
<evidence type="ECO:0000313" key="16">
    <source>
        <dbReference type="EMBL" id="NSB16019.1"/>
    </source>
</evidence>
<dbReference type="PROSITE" id="PS50110">
    <property type="entry name" value="RESPONSE_REGULATORY"/>
    <property type="match status" value="1"/>
</dbReference>
<name>A0AAE5LRR7_CLOBE</name>
<evidence type="ECO:0000256" key="8">
    <source>
        <dbReference type="ARBA" id="ARBA00022840"/>
    </source>
</evidence>
<comment type="caution">
    <text evidence="16">The sequence shown here is derived from an EMBL/GenBank/DDBJ whole genome shotgun (WGS) entry which is preliminary data.</text>
</comment>
<dbReference type="PANTHER" id="PTHR43547:SF2">
    <property type="entry name" value="HYBRID SIGNAL TRANSDUCTION HISTIDINE KINASE C"/>
    <property type="match status" value="1"/>
</dbReference>
<dbReference type="Gene3D" id="3.40.50.2300">
    <property type="match status" value="1"/>
</dbReference>
<proteinExistence type="predicted"/>
<evidence type="ECO:0000256" key="10">
    <source>
        <dbReference type="ARBA" id="ARBA00024867"/>
    </source>
</evidence>
<evidence type="ECO:0000256" key="6">
    <source>
        <dbReference type="ARBA" id="ARBA00022741"/>
    </source>
</evidence>
<dbReference type="Gene3D" id="3.30.565.10">
    <property type="entry name" value="Histidine kinase-like ATPase, C-terminal domain"/>
    <property type="match status" value="1"/>
</dbReference>
<keyword evidence="8" id="KW-0067">ATP-binding</keyword>
<keyword evidence="4" id="KW-0597">Phosphoprotein</keyword>
<dbReference type="Gene3D" id="1.10.287.130">
    <property type="match status" value="1"/>
</dbReference>
<evidence type="ECO:0000256" key="3">
    <source>
        <dbReference type="ARBA" id="ARBA00018672"/>
    </source>
</evidence>
<keyword evidence="12" id="KW-0175">Coiled coil</keyword>
<dbReference type="InterPro" id="IPR036890">
    <property type="entry name" value="HATPase_C_sf"/>
</dbReference>
<dbReference type="Proteomes" id="UP000822184">
    <property type="component" value="Unassembled WGS sequence"/>
</dbReference>
<keyword evidence="6" id="KW-0547">Nucleotide-binding</keyword>
<dbReference type="AlphaFoldDB" id="A0AAE5LRR7"/>
<dbReference type="PROSITE" id="PS50112">
    <property type="entry name" value="PAS"/>
    <property type="match status" value="1"/>
</dbReference>
<dbReference type="CDD" id="cd16922">
    <property type="entry name" value="HATPase_EvgS-ArcB-TorS-like"/>
    <property type="match status" value="1"/>
</dbReference>
<dbReference type="Pfam" id="PF02518">
    <property type="entry name" value="HATPase_c"/>
    <property type="match status" value="1"/>
</dbReference>
<dbReference type="InterPro" id="IPR005467">
    <property type="entry name" value="His_kinase_dom"/>
</dbReference>
<dbReference type="InterPro" id="IPR003661">
    <property type="entry name" value="HisK_dim/P_dom"/>
</dbReference>
<gene>
    <name evidence="16" type="ORF">BCD95_004278</name>
</gene>
<dbReference type="InterPro" id="IPR001789">
    <property type="entry name" value="Sig_transdc_resp-reg_receiver"/>
</dbReference>
<comment type="catalytic activity">
    <reaction evidence="1">
        <text>ATP + protein L-histidine = ADP + protein N-phospho-L-histidine.</text>
        <dbReference type="EC" id="2.7.13.3"/>
    </reaction>
</comment>
<dbReference type="GO" id="GO:0005524">
    <property type="term" value="F:ATP binding"/>
    <property type="evidence" value="ECO:0007669"/>
    <property type="project" value="UniProtKB-KW"/>
</dbReference>
<organism evidence="16 17">
    <name type="scientific">Clostridium beijerinckii</name>
    <name type="common">Clostridium MP</name>
    <dbReference type="NCBI Taxonomy" id="1520"/>
    <lineage>
        <taxon>Bacteria</taxon>
        <taxon>Bacillati</taxon>
        <taxon>Bacillota</taxon>
        <taxon>Clostridia</taxon>
        <taxon>Eubacteriales</taxon>
        <taxon>Clostridiaceae</taxon>
        <taxon>Clostridium</taxon>
    </lineage>
</organism>
<feature type="domain" description="Response regulatory" evidence="14">
    <location>
        <begin position="12"/>
        <end position="129"/>
    </location>
</feature>
<dbReference type="InterPro" id="IPR036097">
    <property type="entry name" value="HisK_dim/P_sf"/>
</dbReference>
<feature type="coiled-coil region" evidence="12">
    <location>
        <begin position="184"/>
        <end position="218"/>
    </location>
</feature>
<keyword evidence="5" id="KW-0808">Transferase</keyword>
<dbReference type="InterPro" id="IPR000014">
    <property type="entry name" value="PAS"/>
</dbReference>
<dbReference type="SUPFAM" id="SSF52172">
    <property type="entry name" value="CheY-like"/>
    <property type="match status" value="1"/>
</dbReference>
<evidence type="ECO:0000256" key="7">
    <source>
        <dbReference type="ARBA" id="ARBA00022777"/>
    </source>
</evidence>
<dbReference type="EMBL" id="JABTDW010000001">
    <property type="protein sequence ID" value="NSB16019.1"/>
    <property type="molecule type" value="Genomic_DNA"/>
</dbReference>
<dbReference type="PRINTS" id="PR00344">
    <property type="entry name" value="BCTRLSENSOR"/>
</dbReference>
<dbReference type="Pfam" id="PF00072">
    <property type="entry name" value="Response_reg"/>
    <property type="match status" value="1"/>
</dbReference>
<evidence type="ECO:0000259" key="15">
    <source>
        <dbReference type="PROSITE" id="PS50112"/>
    </source>
</evidence>
<dbReference type="CDD" id="cd00130">
    <property type="entry name" value="PAS"/>
    <property type="match status" value="1"/>
</dbReference>
<evidence type="ECO:0000259" key="14">
    <source>
        <dbReference type="PROSITE" id="PS50110"/>
    </source>
</evidence>
<reference evidence="16" key="1">
    <citation type="submission" date="2020-06" db="EMBL/GenBank/DDBJ databases">
        <title>Genomic insights into acetone-butanol-ethanol (ABE) fermentation by sequencing solventogenic clostridia strains.</title>
        <authorList>
            <person name="Brown S."/>
        </authorList>
    </citation>
    <scope>NUCLEOTIDE SEQUENCE</scope>
    <source>
        <strain evidence="16">DJ123</strain>
    </source>
</reference>
<evidence type="ECO:0000256" key="11">
    <source>
        <dbReference type="PROSITE-ProRule" id="PRU00169"/>
    </source>
</evidence>
<dbReference type="InterPro" id="IPR003594">
    <property type="entry name" value="HATPase_dom"/>
</dbReference>
<dbReference type="SMART" id="SM00448">
    <property type="entry name" value="REC"/>
    <property type="match status" value="1"/>
</dbReference>
<dbReference type="InterPro" id="IPR035965">
    <property type="entry name" value="PAS-like_dom_sf"/>
</dbReference>
<sequence>MKNLENFFYKANILIVHEYFEDSRVLIKFLNYRGYINIKSVKKSESIIKSIKENIPDMILININLDAINGYELCEVIRKDEDLIDVPIIFINTGGEAIDRNKIYIVGGNDYLSTPLEYEEVINRIEMHLRIKFMEYKIKFHKGNYDTTYTELKSWNRVLLKRNSDLVNEVIEKDNQLDEITFELKEFNIILEEEMNERTRTEEALKESERQLRHSIEEAPVPIMLYTEDGFVKKINRSWSDITGYKLEDIPTISEWADISEAFKEELSSTNIKKLFNSEKRQNNGEFSIRAHDGSIRICNFYSAYIGDLEDGHKLFMKVAIDVTEKKHMEELQKSVEEERKKLYEIKEYDRIRTEFFSNISHELRTPINVIYSALQMHELRLKDCIFENRSIDKYKYTKIMKQNCYRILRLINNIIDITKIDSGYFNINEHNIDIIALIENITLSVADYIENKGLSLIFDTNVEEKIMSCDPEKIERIILNILSNAVKFTSSGGKITVSIEECYDRICIKIKDTGRGIPQDKLNSIFERFIQVDKSLTRDHEGSGIGLSLVKSLVELHGGVISVKSKISCGTEFVIYIPCKLVKNAEEQYSLCSSIGGDCIEKINIEFSDIYN</sequence>
<evidence type="ECO:0000313" key="17">
    <source>
        <dbReference type="Proteomes" id="UP000822184"/>
    </source>
</evidence>
<dbReference type="NCBIfam" id="TIGR00229">
    <property type="entry name" value="sensory_box"/>
    <property type="match status" value="1"/>
</dbReference>
<dbReference type="InterPro" id="IPR004358">
    <property type="entry name" value="Sig_transdc_His_kin-like_C"/>
</dbReference>
<dbReference type="GO" id="GO:0000155">
    <property type="term" value="F:phosphorelay sensor kinase activity"/>
    <property type="evidence" value="ECO:0007669"/>
    <property type="project" value="InterPro"/>
</dbReference>
<dbReference type="SUPFAM" id="SSF47384">
    <property type="entry name" value="Homodimeric domain of signal transducing histidine kinase"/>
    <property type="match status" value="1"/>
</dbReference>
<dbReference type="SMART" id="SM00387">
    <property type="entry name" value="HATPase_c"/>
    <property type="match status" value="1"/>
</dbReference>
<dbReference type="RefSeq" id="WP_077854257.1">
    <property type="nucleotide sequence ID" value="NZ_JABTDW010000001.1"/>
</dbReference>
<comment type="caution">
    <text evidence="11">Lacks conserved residue(s) required for the propagation of feature annotation.</text>
</comment>
<dbReference type="Gene3D" id="3.30.450.20">
    <property type="entry name" value="PAS domain"/>
    <property type="match status" value="1"/>
</dbReference>
<protein>
    <recommendedName>
        <fullName evidence="3">Stage 0 sporulation protein A homolog</fullName>
        <ecNumber evidence="2">2.7.13.3</ecNumber>
    </recommendedName>
</protein>
<comment type="function">
    <text evidence="10">May play the central regulatory role in sporulation. It may be an element of the effector pathway responsible for the activation of sporulation genes in response to nutritional stress. Spo0A may act in concert with spo0H (a sigma factor) to control the expression of some genes that are critical to the sporulation process.</text>
</comment>
<keyword evidence="9" id="KW-0902">Two-component regulatory system</keyword>
<dbReference type="InterPro" id="IPR011006">
    <property type="entry name" value="CheY-like_superfamily"/>
</dbReference>
<dbReference type="PANTHER" id="PTHR43547">
    <property type="entry name" value="TWO-COMPONENT HISTIDINE KINASE"/>
    <property type="match status" value="1"/>
</dbReference>
<evidence type="ECO:0000256" key="5">
    <source>
        <dbReference type="ARBA" id="ARBA00022679"/>
    </source>
</evidence>
<evidence type="ECO:0000256" key="2">
    <source>
        <dbReference type="ARBA" id="ARBA00012438"/>
    </source>
</evidence>
<dbReference type="CDD" id="cd00082">
    <property type="entry name" value="HisKA"/>
    <property type="match status" value="1"/>
</dbReference>
<evidence type="ECO:0000256" key="1">
    <source>
        <dbReference type="ARBA" id="ARBA00000085"/>
    </source>
</evidence>
<dbReference type="SUPFAM" id="SSF55874">
    <property type="entry name" value="ATPase domain of HSP90 chaperone/DNA topoisomerase II/histidine kinase"/>
    <property type="match status" value="1"/>
</dbReference>
<evidence type="ECO:0000256" key="9">
    <source>
        <dbReference type="ARBA" id="ARBA00023012"/>
    </source>
</evidence>